<dbReference type="AlphaFoldDB" id="A0A3S4MAV6"/>
<sequence length="679" mass="72060">MAGNRLSTEILINLAGNLQAKARQYGASMSEFASRNQRAMSIVRATSEAAGRGLDRLGNRYTGLIASVAGGAALREFAKTDRMLTELGIAAGKTREEMRKIFSDTQDASIKFRVDDSEVMAAISNVNKMTGDLDFGVSNKDMMAASIAASGSDGESIGGLFASFQKFKTKNEHENLLAMDLLNQLGKEGGFELKDFAEKGTKIFSAYAGTGRTGPQALKEMGVVMESAMDAVGDKDLAATASFNLLNDLRNPKIAKVLEASGVRLRDMQGNMLPINNIVKDIAQRSGKDGSKRQDERLAKAGFTDYSRLLISSVTTGKGAENFARYNAVVADGSGIMTDAKYAAQDFTSAMSSLNVTWKQFANNNLAKPVQELADAINSMEPAAVQRWLEVGKYLAIAVGGVIAARKAFQIGKGTWDFFNTVRGKNGKGGVAGGIADVFGSGVMPVYVVNMGAGGMGGGITDALGEAGGRGGGLPGRFGRLARGAGKFAGIAGAGVALYDHLESNYRLDGRVDNLTKQVVEDKNASVQERAFAEESQRNRQALANKWKQWFGGDDTPRTKVVDPRPWASMAPVIPAVNFASVPAPSDPKGPTIPQLKSDEHSLWATIADFFKGANTTIESGMPSVAQEDKAPQLPPVPPKLQGEIRVIVEGDARVKSVKMDQPGVTLSAFAGVSNVEQN</sequence>
<dbReference type="Pfam" id="PF10145">
    <property type="entry name" value="PhageMin_Tail"/>
    <property type="match status" value="1"/>
</dbReference>
<organism evidence="2 3">
    <name type="scientific">Citrobacter koseri</name>
    <name type="common">Citrobacter diversus</name>
    <dbReference type="NCBI Taxonomy" id="545"/>
    <lineage>
        <taxon>Bacteria</taxon>
        <taxon>Pseudomonadati</taxon>
        <taxon>Pseudomonadota</taxon>
        <taxon>Gammaproteobacteria</taxon>
        <taxon>Enterobacterales</taxon>
        <taxon>Enterobacteriaceae</taxon>
        <taxon>Citrobacter</taxon>
    </lineage>
</organism>
<gene>
    <name evidence="2" type="ORF">NCTC11075_05827</name>
</gene>
<protein>
    <submittedName>
        <fullName evidence="2">Phage-related minor tail protein</fullName>
    </submittedName>
</protein>
<name>A0A3S4MAV6_CITKO</name>
<dbReference type="EMBL" id="LR134204">
    <property type="protein sequence ID" value="VEB94893.1"/>
    <property type="molecule type" value="Genomic_DNA"/>
</dbReference>
<reference evidence="2 3" key="1">
    <citation type="submission" date="2018-12" db="EMBL/GenBank/DDBJ databases">
        <authorList>
            <consortium name="Pathogen Informatics"/>
        </authorList>
    </citation>
    <scope>NUCLEOTIDE SEQUENCE [LARGE SCALE GENOMIC DNA]</scope>
    <source>
        <strain evidence="2 3">NCTC11075</strain>
    </source>
</reference>
<dbReference type="Proteomes" id="UP000270272">
    <property type="component" value="Chromosome"/>
</dbReference>
<feature type="domain" description="Phage tail tape measure protein" evidence="1">
    <location>
        <begin position="140"/>
        <end position="296"/>
    </location>
</feature>
<dbReference type="InterPro" id="IPR010090">
    <property type="entry name" value="Phage_tape_meas"/>
</dbReference>
<accession>A0A3S4MAV6</accession>
<proteinExistence type="predicted"/>
<evidence type="ECO:0000313" key="3">
    <source>
        <dbReference type="Proteomes" id="UP000270272"/>
    </source>
</evidence>
<evidence type="ECO:0000259" key="1">
    <source>
        <dbReference type="Pfam" id="PF10145"/>
    </source>
</evidence>
<evidence type="ECO:0000313" key="2">
    <source>
        <dbReference type="EMBL" id="VEB94893.1"/>
    </source>
</evidence>